<evidence type="ECO:0008006" key="5">
    <source>
        <dbReference type="Google" id="ProtNLM"/>
    </source>
</evidence>
<evidence type="ECO:0000313" key="4">
    <source>
        <dbReference type="Proteomes" id="UP000230233"/>
    </source>
</evidence>
<proteinExistence type="predicted"/>
<protein>
    <recommendedName>
        <fullName evidence="5">BZIP domain-containing protein</fullName>
    </recommendedName>
</protein>
<accession>A0A2G5UP78</accession>
<dbReference type="AlphaFoldDB" id="A0A2G5UP78"/>
<dbReference type="EMBL" id="PDUG01000003">
    <property type="protein sequence ID" value="PIC41300.1"/>
    <property type="molecule type" value="Genomic_DNA"/>
</dbReference>
<dbReference type="Proteomes" id="UP000230233">
    <property type="component" value="Chromosome III"/>
</dbReference>
<reference evidence="4" key="1">
    <citation type="submission" date="2017-10" db="EMBL/GenBank/DDBJ databases">
        <title>Rapid genome shrinkage in a self-fertile nematode reveals novel sperm competition proteins.</title>
        <authorList>
            <person name="Yin D."/>
            <person name="Schwarz E.M."/>
            <person name="Thomas C.G."/>
            <person name="Felde R.L."/>
            <person name="Korf I.F."/>
            <person name="Cutter A.D."/>
            <person name="Schartner C.M."/>
            <person name="Ralston E.J."/>
            <person name="Meyer B.J."/>
            <person name="Haag E.S."/>
        </authorList>
    </citation>
    <scope>NUCLEOTIDE SEQUENCE [LARGE SCALE GENOMIC DNA]</scope>
    <source>
        <strain evidence="4">JU1422</strain>
    </source>
</reference>
<feature type="region of interest" description="Disordered" evidence="2">
    <location>
        <begin position="94"/>
        <end position="137"/>
    </location>
</feature>
<organism evidence="3 4">
    <name type="scientific">Caenorhabditis nigoni</name>
    <dbReference type="NCBI Taxonomy" id="1611254"/>
    <lineage>
        <taxon>Eukaryota</taxon>
        <taxon>Metazoa</taxon>
        <taxon>Ecdysozoa</taxon>
        <taxon>Nematoda</taxon>
        <taxon>Chromadorea</taxon>
        <taxon>Rhabditida</taxon>
        <taxon>Rhabditina</taxon>
        <taxon>Rhabditomorpha</taxon>
        <taxon>Rhabditoidea</taxon>
        <taxon>Rhabditidae</taxon>
        <taxon>Peloderinae</taxon>
        <taxon>Caenorhabditis</taxon>
    </lineage>
</organism>
<evidence type="ECO:0000313" key="3">
    <source>
        <dbReference type="EMBL" id="PIC41300.1"/>
    </source>
</evidence>
<gene>
    <name evidence="3" type="primary">Cnig_chr_III.g8764</name>
    <name evidence="3" type="ORF">B9Z55_008764</name>
</gene>
<evidence type="ECO:0000256" key="2">
    <source>
        <dbReference type="SAM" id="MobiDB-lite"/>
    </source>
</evidence>
<feature type="coiled-coil region" evidence="1">
    <location>
        <begin position="198"/>
        <end position="225"/>
    </location>
</feature>
<comment type="caution">
    <text evidence="3">The sequence shown here is derived from an EMBL/GenBank/DDBJ whole genome shotgun (WGS) entry which is preliminary data.</text>
</comment>
<dbReference type="STRING" id="1611254.A0A2G5UP78"/>
<keyword evidence="4" id="KW-1185">Reference proteome</keyword>
<name>A0A2G5UP78_9PELO</name>
<keyword evidence="1" id="KW-0175">Coiled coil</keyword>
<sequence>MTLKLSLIIMDTTVILVKKEDLDNCQPYDGYGSQQPEEMLLEFQPDQKEDSFQYPQNQEPYQIERMEVGPGPLELLEPYPYPEIQKKTIFETKPSMPYSPSVTPEYSMDSYFKQDNNTNYSPPPPQSPKRVRSRKNSEIHSKIGMKNGKMTIGKVPHSISNEKPFRNRMTKAEMNKMTDKQKEDRKKGQNKVNAKNCVARKNEEKTDLGEKINILERNLKIVEQANQIQENGLLSAYSTVIYGESQNNWPYGSLEQFEEEIEFVRAEIDQQVMYDNNGVLIDLEKKHQEADAEFEKFKGPKTDENLAQATYASRKSRAKTAFQLAKLRFDSKNLEVELEKNLKFGEKLEDFSANINAILVGMGRGPQLAEKMVYSGFQTFEPS</sequence>
<evidence type="ECO:0000256" key="1">
    <source>
        <dbReference type="SAM" id="Coils"/>
    </source>
</evidence>
<dbReference type="OrthoDB" id="5874429at2759"/>